<dbReference type="VEuPathDB" id="VectorBase:LDEU005862"/>
<name>A0A443SF79_9ACAR</name>
<protein>
    <submittedName>
        <fullName evidence="1">Uncharacterized protein</fullName>
    </submittedName>
</protein>
<accession>A0A443SF79</accession>
<dbReference type="Proteomes" id="UP000288716">
    <property type="component" value="Unassembled WGS sequence"/>
</dbReference>
<keyword evidence="2" id="KW-1185">Reference proteome</keyword>
<organism evidence="1 2">
    <name type="scientific">Leptotrombidium deliense</name>
    <dbReference type="NCBI Taxonomy" id="299467"/>
    <lineage>
        <taxon>Eukaryota</taxon>
        <taxon>Metazoa</taxon>
        <taxon>Ecdysozoa</taxon>
        <taxon>Arthropoda</taxon>
        <taxon>Chelicerata</taxon>
        <taxon>Arachnida</taxon>
        <taxon>Acari</taxon>
        <taxon>Acariformes</taxon>
        <taxon>Trombidiformes</taxon>
        <taxon>Prostigmata</taxon>
        <taxon>Anystina</taxon>
        <taxon>Parasitengona</taxon>
        <taxon>Trombiculoidea</taxon>
        <taxon>Trombiculidae</taxon>
        <taxon>Leptotrombidium</taxon>
    </lineage>
</organism>
<evidence type="ECO:0000313" key="2">
    <source>
        <dbReference type="Proteomes" id="UP000288716"/>
    </source>
</evidence>
<dbReference type="AlphaFoldDB" id="A0A443SF79"/>
<dbReference type="EMBL" id="NCKV01002986">
    <property type="protein sequence ID" value="RWS26178.1"/>
    <property type="molecule type" value="Genomic_DNA"/>
</dbReference>
<evidence type="ECO:0000313" key="1">
    <source>
        <dbReference type="EMBL" id="RWS26178.1"/>
    </source>
</evidence>
<comment type="caution">
    <text evidence="1">The sequence shown here is derived from an EMBL/GenBank/DDBJ whole genome shotgun (WGS) entry which is preliminary data.</text>
</comment>
<sequence>MRWSVLHRLRWNHKIAVRNS</sequence>
<proteinExistence type="predicted"/>
<gene>
    <name evidence="1" type="ORF">B4U80_00507</name>
</gene>
<reference evidence="1 2" key="1">
    <citation type="journal article" date="2018" name="Gigascience">
        <title>Genomes of trombidid mites reveal novel predicted allergens and laterally-transferred genes associated with secondary metabolism.</title>
        <authorList>
            <person name="Dong X."/>
            <person name="Chaisiri K."/>
            <person name="Xia D."/>
            <person name="Armstrong S.D."/>
            <person name="Fang Y."/>
            <person name="Donnelly M.J."/>
            <person name="Kadowaki T."/>
            <person name="McGarry J.W."/>
            <person name="Darby A.C."/>
            <person name="Makepeace B.L."/>
        </authorList>
    </citation>
    <scope>NUCLEOTIDE SEQUENCE [LARGE SCALE GENOMIC DNA]</scope>
    <source>
        <strain evidence="1">UoL-UT</strain>
    </source>
</reference>